<evidence type="ECO:0000313" key="3">
    <source>
        <dbReference type="Proteomes" id="UP000248863"/>
    </source>
</evidence>
<keyword evidence="3" id="KW-1185">Reference proteome</keyword>
<gene>
    <name evidence="2" type="ORF">CH338_06595</name>
</gene>
<comment type="caution">
    <text evidence="2">The sequence shown here is derived from an EMBL/GenBank/DDBJ whole genome shotgun (WGS) entry which is preliminary data.</text>
</comment>
<name>A0A327KN76_9BRAD</name>
<feature type="compositionally biased region" description="Polar residues" evidence="1">
    <location>
        <begin position="63"/>
        <end position="74"/>
    </location>
</feature>
<dbReference type="AlphaFoldDB" id="A0A327KN76"/>
<dbReference type="OrthoDB" id="9800206at2"/>
<feature type="region of interest" description="Disordered" evidence="1">
    <location>
        <begin position="41"/>
        <end position="106"/>
    </location>
</feature>
<feature type="compositionally biased region" description="Pro residues" evidence="1">
    <location>
        <begin position="76"/>
        <end position="95"/>
    </location>
</feature>
<proteinExistence type="predicted"/>
<organism evidence="2 3">
    <name type="scientific">Rhodoplanes elegans</name>
    <dbReference type="NCBI Taxonomy" id="29408"/>
    <lineage>
        <taxon>Bacteria</taxon>
        <taxon>Pseudomonadati</taxon>
        <taxon>Pseudomonadota</taxon>
        <taxon>Alphaproteobacteria</taxon>
        <taxon>Hyphomicrobiales</taxon>
        <taxon>Nitrobacteraceae</taxon>
        <taxon>Rhodoplanes</taxon>
    </lineage>
</organism>
<dbReference type="Proteomes" id="UP000248863">
    <property type="component" value="Unassembled WGS sequence"/>
</dbReference>
<dbReference type="EMBL" id="NPEU01000044">
    <property type="protein sequence ID" value="RAI40329.1"/>
    <property type="molecule type" value="Genomic_DNA"/>
</dbReference>
<evidence type="ECO:0000256" key="1">
    <source>
        <dbReference type="SAM" id="MobiDB-lite"/>
    </source>
</evidence>
<reference evidence="2 3" key="1">
    <citation type="submission" date="2017-07" db="EMBL/GenBank/DDBJ databases">
        <title>Draft Genome Sequences of Select Purple Nonsulfur Bacteria.</title>
        <authorList>
            <person name="Lasarre B."/>
            <person name="Mckinlay J.B."/>
        </authorList>
    </citation>
    <scope>NUCLEOTIDE SEQUENCE [LARGE SCALE GENOMIC DNA]</scope>
    <source>
        <strain evidence="2 3">DSM 11907</strain>
    </source>
</reference>
<sequence length="361" mass="37845">MALGPLVLGASPAAAQNRPEQAIVGAMQRFMSSLPFGGLVAPSPNQKSLPAGPGMVPRPSRDVPTSATGPQLQSLAPPPPGTTAPMPLGPGPAIPVSPSTASISPAVPKDVPLTLAARYGRETAPVNGGIVWRVYPVRPDITGSFRPVREDRTPTPTLALPPGDYVVHAAFGLASAAKTVSLRNEPVREVFDLPAGGLRIEGRVGDVRIPHGQIAFDIFRGSQFEEGEKRQIAAGVATGDVVIVPEGTYHIVSNYGDSNAVVRSDIKVQPGKLTDVTVTHRAAVITLKLVGERGGEALANTSWTVLTPGGDVIKETIGAFPRVVLAEGEYRAIARNDGRTSEREFKVITGVDGEIELLSRR</sequence>
<protein>
    <submittedName>
        <fullName evidence="2">Uncharacterized protein</fullName>
    </submittedName>
</protein>
<evidence type="ECO:0000313" key="2">
    <source>
        <dbReference type="EMBL" id="RAI40329.1"/>
    </source>
</evidence>
<accession>A0A327KN76</accession>